<dbReference type="SMART" id="SM00062">
    <property type="entry name" value="PBPb"/>
    <property type="match status" value="1"/>
</dbReference>
<dbReference type="EMBL" id="WLYK01000008">
    <property type="protein sequence ID" value="MTD16113.1"/>
    <property type="molecule type" value="Genomic_DNA"/>
</dbReference>
<dbReference type="Pfam" id="PF00497">
    <property type="entry name" value="SBP_bac_3"/>
    <property type="match status" value="1"/>
</dbReference>
<keyword evidence="1 2" id="KW-0732">Signal</keyword>
<feature type="chain" id="PRO_5029565781" evidence="2">
    <location>
        <begin position="33"/>
        <end position="345"/>
    </location>
</feature>
<gene>
    <name evidence="4" type="ORF">GIS00_19425</name>
</gene>
<feature type="domain" description="Solute-binding protein family 3/N-terminal" evidence="3">
    <location>
        <begin position="88"/>
        <end position="323"/>
    </location>
</feature>
<sequence length="345" mass="35818">MSRAVPRTIRRSLALGLGTLLLAGTAACGSTAAADPAAGSATATAAPGSTAVVVGAVSNGAATETSIDVPTVAGIRDQLPAAVKERGTLVIGLGALPAGFPPLAYVGDDQQTLTGAEPDLGRLVAAVLGLTPDIRNSTWENLFVGIDSGRTDIGFSNITDTEERKEKYDFASYRKDNLAFLTLASNAWEFGDDPANLAGQRVAVGQGTNQERILLAWQKKLQGEGKNFDVVYFPDLNSTLLALKAGNLDLYFGPNPASAYQVRLAESTATQYKLAGQYSGAGETLQGLIAATSKKGSGLNEPVAAAINYLIENGQYEKWLAAYNLAGEAVPSSEINPPGLPKSDT</sequence>
<keyword evidence="5" id="KW-1185">Reference proteome</keyword>
<dbReference type="PANTHER" id="PTHR35936">
    <property type="entry name" value="MEMBRANE-BOUND LYTIC MUREIN TRANSGLYCOSYLASE F"/>
    <property type="match status" value="1"/>
</dbReference>
<reference evidence="4 5" key="1">
    <citation type="submission" date="2019-11" db="EMBL/GenBank/DDBJ databases">
        <authorList>
            <person name="Jiang L.-Q."/>
        </authorList>
    </citation>
    <scope>NUCLEOTIDE SEQUENCE [LARGE SCALE GENOMIC DNA]</scope>
    <source>
        <strain evidence="4 5">YIM 132087</strain>
    </source>
</reference>
<comment type="caution">
    <text evidence="4">The sequence shown here is derived from an EMBL/GenBank/DDBJ whole genome shotgun (WGS) entry which is preliminary data.</text>
</comment>
<dbReference type="SUPFAM" id="SSF53850">
    <property type="entry name" value="Periplasmic binding protein-like II"/>
    <property type="match status" value="1"/>
</dbReference>
<dbReference type="AlphaFoldDB" id="A0A7K1FSA5"/>
<evidence type="ECO:0000256" key="1">
    <source>
        <dbReference type="ARBA" id="ARBA00022729"/>
    </source>
</evidence>
<name>A0A7K1FSA5_9ACTN</name>
<dbReference type="RefSeq" id="WP_154770081.1">
    <property type="nucleotide sequence ID" value="NZ_WLYK01000008.1"/>
</dbReference>
<dbReference type="PROSITE" id="PS51257">
    <property type="entry name" value="PROKAR_LIPOPROTEIN"/>
    <property type="match status" value="1"/>
</dbReference>
<protein>
    <submittedName>
        <fullName evidence="4">Transporter substrate-binding domain-containing protein</fullName>
    </submittedName>
</protein>
<feature type="signal peptide" evidence="2">
    <location>
        <begin position="1"/>
        <end position="32"/>
    </location>
</feature>
<dbReference type="PANTHER" id="PTHR35936:SF17">
    <property type="entry name" value="ARGININE-BINDING EXTRACELLULAR PROTEIN ARTP"/>
    <property type="match status" value="1"/>
</dbReference>
<evidence type="ECO:0000256" key="2">
    <source>
        <dbReference type="SAM" id="SignalP"/>
    </source>
</evidence>
<proteinExistence type="predicted"/>
<organism evidence="4 5">
    <name type="scientific">Nakamurella alba</name>
    <dbReference type="NCBI Taxonomy" id="2665158"/>
    <lineage>
        <taxon>Bacteria</taxon>
        <taxon>Bacillati</taxon>
        <taxon>Actinomycetota</taxon>
        <taxon>Actinomycetes</taxon>
        <taxon>Nakamurellales</taxon>
        <taxon>Nakamurellaceae</taxon>
        <taxon>Nakamurella</taxon>
    </lineage>
</organism>
<evidence type="ECO:0000313" key="4">
    <source>
        <dbReference type="EMBL" id="MTD16113.1"/>
    </source>
</evidence>
<dbReference type="Gene3D" id="3.40.190.10">
    <property type="entry name" value="Periplasmic binding protein-like II"/>
    <property type="match status" value="2"/>
</dbReference>
<evidence type="ECO:0000259" key="3">
    <source>
        <dbReference type="SMART" id="SM00062"/>
    </source>
</evidence>
<accession>A0A7K1FSA5</accession>
<dbReference type="InterPro" id="IPR001638">
    <property type="entry name" value="Solute-binding_3/MltF_N"/>
</dbReference>
<evidence type="ECO:0000313" key="5">
    <source>
        <dbReference type="Proteomes" id="UP000460221"/>
    </source>
</evidence>
<dbReference type="Proteomes" id="UP000460221">
    <property type="component" value="Unassembled WGS sequence"/>
</dbReference>